<proteinExistence type="predicted"/>
<organism evidence="1 2">
    <name type="scientific">Saccharopolyspora spinosa</name>
    <dbReference type="NCBI Taxonomy" id="60894"/>
    <lineage>
        <taxon>Bacteria</taxon>
        <taxon>Bacillati</taxon>
        <taxon>Actinomycetota</taxon>
        <taxon>Actinomycetes</taxon>
        <taxon>Pseudonocardiales</taxon>
        <taxon>Pseudonocardiaceae</taxon>
        <taxon>Saccharopolyspora</taxon>
    </lineage>
</organism>
<evidence type="ECO:0000313" key="1">
    <source>
        <dbReference type="EMBL" id="PKW19191.1"/>
    </source>
</evidence>
<sequence>MEFMSQEHIEAMNDLLARSKEVAAAAAELPREYVLVYELTDGPVDGATVHWQLRFSPGGTTFALTPAPDADVVLRGDWRAALTAMEHSRRTGQPADDGLTTDGDIESLMAAIGKQFAIARKVATLETTFPD</sequence>
<dbReference type="InterPro" id="IPR036527">
    <property type="entry name" value="SCP2_sterol-bd_dom_sf"/>
</dbReference>
<name>A0A2N3Y8K4_SACSN</name>
<dbReference type="AlphaFoldDB" id="A0A2N3Y8K4"/>
<protein>
    <recommendedName>
        <fullName evidence="3">SCP2 domain-containing protein</fullName>
    </recommendedName>
</protein>
<keyword evidence="2" id="KW-1185">Reference proteome</keyword>
<dbReference type="SUPFAM" id="SSF55718">
    <property type="entry name" value="SCP-like"/>
    <property type="match status" value="1"/>
</dbReference>
<gene>
    <name evidence="1" type="ORF">A8926_7351</name>
</gene>
<evidence type="ECO:0000313" key="2">
    <source>
        <dbReference type="Proteomes" id="UP000233786"/>
    </source>
</evidence>
<comment type="caution">
    <text evidence="1">The sequence shown here is derived from an EMBL/GenBank/DDBJ whole genome shotgun (WGS) entry which is preliminary data.</text>
</comment>
<dbReference type="OrthoDB" id="3624816at2"/>
<evidence type="ECO:0008006" key="3">
    <source>
        <dbReference type="Google" id="ProtNLM"/>
    </source>
</evidence>
<dbReference type="STRING" id="994479.GCA_000194155_01668"/>
<accession>A0A2N3Y8K4</accession>
<reference evidence="1" key="1">
    <citation type="submission" date="2017-12" db="EMBL/GenBank/DDBJ databases">
        <title>Sequencing the genomes of 1000 Actinobacteria strains.</title>
        <authorList>
            <person name="Klenk H.-P."/>
        </authorList>
    </citation>
    <scope>NUCLEOTIDE SEQUENCE [LARGE SCALE GENOMIC DNA]</scope>
    <source>
        <strain evidence="1">DSM 44228</strain>
    </source>
</reference>
<dbReference type="Proteomes" id="UP000233786">
    <property type="component" value="Unassembled WGS sequence"/>
</dbReference>
<dbReference type="EMBL" id="PJNB01000001">
    <property type="protein sequence ID" value="PKW19191.1"/>
    <property type="molecule type" value="Genomic_DNA"/>
</dbReference>